<dbReference type="AlphaFoldDB" id="A0A8E2E985"/>
<dbReference type="EMBL" id="KV744986">
    <property type="protein sequence ID" value="OCK79821.1"/>
    <property type="molecule type" value="Genomic_DNA"/>
</dbReference>
<evidence type="ECO:0000313" key="2">
    <source>
        <dbReference type="EMBL" id="OCK79821.1"/>
    </source>
</evidence>
<proteinExistence type="predicted"/>
<accession>A0A8E2E985</accession>
<keyword evidence="3" id="KW-1185">Reference proteome</keyword>
<feature type="region of interest" description="Disordered" evidence="1">
    <location>
        <begin position="148"/>
        <end position="169"/>
    </location>
</feature>
<dbReference type="Proteomes" id="UP000250266">
    <property type="component" value="Unassembled WGS sequence"/>
</dbReference>
<evidence type="ECO:0000256" key="1">
    <source>
        <dbReference type="SAM" id="MobiDB-lite"/>
    </source>
</evidence>
<evidence type="ECO:0000313" key="3">
    <source>
        <dbReference type="Proteomes" id="UP000250266"/>
    </source>
</evidence>
<name>A0A8E2E985_9PEZI</name>
<protein>
    <submittedName>
        <fullName evidence="2">Uncharacterized protein</fullName>
    </submittedName>
</protein>
<reference evidence="2 3" key="1">
    <citation type="journal article" date="2016" name="Nat. Commun.">
        <title>Ectomycorrhizal ecology is imprinted in the genome of the dominant symbiotic fungus Cenococcum geophilum.</title>
        <authorList>
            <consortium name="DOE Joint Genome Institute"/>
            <person name="Peter M."/>
            <person name="Kohler A."/>
            <person name="Ohm R.A."/>
            <person name="Kuo A."/>
            <person name="Krutzmann J."/>
            <person name="Morin E."/>
            <person name="Arend M."/>
            <person name="Barry K.W."/>
            <person name="Binder M."/>
            <person name="Choi C."/>
            <person name="Clum A."/>
            <person name="Copeland A."/>
            <person name="Grisel N."/>
            <person name="Haridas S."/>
            <person name="Kipfer T."/>
            <person name="LaButti K."/>
            <person name="Lindquist E."/>
            <person name="Lipzen A."/>
            <person name="Maire R."/>
            <person name="Meier B."/>
            <person name="Mihaltcheva S."/>
            <person name="Molinier V."/>
            <person name="Murat C."/>
            <person name="Poggeler S."/>
            <person name="Quandt C.A."/>
            <person name="Sperisen C."/>
            <person name="Tritt A."/>
            <person name="Tisserant E."/>
            <person name="Crous P.W."/>
            <person name="Henrissat B."/>
            <person name="Nehls U."/>
            <person name="Egli S."/>
            <person name="Spatafora J.W."/>
            <person name="Grigoriev I.V."/>
            <person name="Martin F.M."/>
        </authorList>
    </citation>
    <scope>NUCLEOTIDE SEQUENCE [LARGE SCALE GENOMIC DNA]</scope>
    <source>
        <strain evidence="2 3">CBS 459.81</strain>
    </source>
</reference>
<sequence>MSLINCSGSKARTKWDSGSNDPVPDVYLPELTLQYSTSCFLNPDFQTKEWNPDSDPVLKSSLLTTSAFKSLTKKKPAANSGIPNTLSDSKLSPISARYASQPRNRPYYRNMETEYRYSQAPAYFHSSSFFMAQAYACPTKNYTCGPTAQTSNSGAGPRAFQTHSRGAIG</sequence>
<organism evidence="2 3">
    <name type="scientific">Lepidopterella palustris CBS 459.81</name>
    <dbReference type="NCBI Taxonomy" id="1314670"/>
    <lineage>
        <taxon>Eukaryota</taxon>
        <taxon>Fungi</taxon>
        <taxon>Dikarya</taxon>
        <taxon>Ascomycota</taxon>
        <taxon>Pezizomycotina</taxon>
        <taxon>Dothideomycetes</taxon>
        <taxon>Pleosporomycetidae</taxon>
        <taxon>Mytilinidiales</taxon>
        <taxon>Argynnaceae</taxon>
        <taxon>Lepidopterella</taxon>
    </lineage>
</organism>
<gene>
    <name evidence="2" type="ORF">K432DRAFT_454325</name>
</gene>